<evidence type="ECO:0000256" key="1">
    <source>
        <dbReference type="SAM" id="MobiDB-lite"/>
    </source>
</evidence>
<dbReference type="InterPro" id="IPR013325">
    <property type="entry name" value="RNA_pol_sigma_r2"/>
</dbReference>
<feature type="region of interest" description="Disordered" evidence="1">
    <location>
        <begin position="1"/>
        <end position="20"/>
    </location>
</feature>
<dbReference type="Gene3D" id="1.10.1740.10">
    <property type="match status" value="1"/>
</dbReference>
<feature type="compositionally biased region" description="Basic and acidic residues" evidence="1">
    <location>
        <begin position="1"/>
        <end position="14"/>
    </location>
</feature>
<comment type="caution">
    <text evidence="3">The sequence shown here is derived from an EMBL/GenBank/DDBJ whole genome shotgun (WGS) entry which is preliminary data.</text>
</comment>
<evidence type="ECO:0000259" key="2">
    <source>
        <dbReference type="SMART" id="SM00458"/>
    </source>
</evidence>
<dbReference type="Proteomes" id="UP000788262">
    <property type="component" value="Unassembled WGS sequence"/>
</dbReference>
<dbReference type="Gene3D" id="2.80.10.50">
    <property type="match status" value="1"/>
</dbReference>
<feature type="compositionally biased region" description="Low complexity" evidence="1">
    <location>
        <begin position="333"/>
        <end position="353"/>
    </location>
</feature>
<dbReference type="EMBL" id="JAFFZS010000013">
    <property type="protein sequence ID" value="MBN0045987.1"/>
    <property type="molecule type" value="Genomic_DNA"/>
</dbReference>
<feature type="domain" description="Ricin B lectin" evidence="2">
    <location>
        <begin position="408"/>
        <end position="539"/>
    </location>
</feature>
<dbReference type="SMART" id="SM00458">
    <property type="entry name" value="RICIN"/>
    <property type="match status" value="1"/>
</dbReference>
<feature type="region of interest" description="Disordered" evidence="1">
    <location>
        <begin position="330"/>
        <end position="410"/>
    </location>
</feature>
<dbReference type="RefSeq" id="WP_205384150.1">
    <property type="nucleotide sequence ID" value="NZ_JAFFZS010000013.1"/>
</dbReference>
<dbReference type="InterPro" id="IPR035992">
    <property type="entry name" value="Ricin_B-like_lectins"/>
</dbReference>
<feature type="compositionally biased region" description="Pro residues" evidence="1">
    <location>
        <begin position="395"/>
        <end position="405"/>
    </location>
</feature>
<protein>
    <submittedName>
        <fullName evidence="3">Ricin-type beta-trefoil lectin domain protein</fullName>
    </submittedName>
</protein>
<dbReference type="Pfam" id="PF00652">
    <property type="entry name" value="Ricin_B_lectin"/>
    <property type="match status" value="1"/>
</dbReference>
<feature type="compositionally biased region" description="Basic and acidic residues" evidence="1">
    <location>
        <begin position="523"/>
        <end position="534"/>
    </location>
</feature>
<reference evidence="3 4" key="1">
    <citation type="submission" date="2021-02" db="EMBL/GenBank/DDBJ databases">
        <title>Whole genome sequencing of Streptomyces actuosus VRA1.</title>
        <authorList>
            <person name="Sen G."/>
            <person name="Sen A."/>
        </authorList>
    </citation>
    <scope>NUCLEOTIDE SEQUENCE [LARGE SCALE GENOMIC DNA]</scope>
    <source>
        <strain evidence="3 4">VRA1</strain>
    </source>
</reference>
<organism evidence="3 4">
    <name type="scientific">Streptomyces actuosus</name>
    <dbReference type="NCBI Taxonomy" id="1885"/>
    <lineage>
        <taxon>Bacteria</taxon>
        <taxon>Bacillati</taxon>
        <taxon>Actinomycetota</taxon>
        <taxon>Actinomycetes</taxon>
        <taxon>Kitasatosporales</taxon>
        <taxon>Streptomycetaceae</taxon>
        <taxon>Streptomyces</taxon>
    </lineage>
</organism>
<dbReference type="SUPFAM" id="SSF88946">
    <property type="entry name" value="Sigma2 domain of RNA polymerase sigma factors"/>
    <property type="match status" value="1"/>
</dbReference>
<gene>
    <name evidence="3" type="ORF">JS756_18120</name>
</gene>
<sequence length="541" mass="57616">MARAEEAGETREAGEAGEAGDSLWSSNVYGAAPYEELSDAHLADMLRSRTATAYPALRELRRRHHERVLAYARLCAASDSSARQLTAEVFARAAKQTARRIDPPVPWRHHLLRAVARAAGTWARDERARGLDPGLLLVLSTTGEVPASPMLTAFESLPARVQGLIWYAVLEQEPAERTALLLGTDPADVAYGTTAALNGLAQACLRHRLAASPDPDCADFRRLIEESVRPDGPRLSTDLQAHMTRCGHCTAARQELRDLRDTPRTALAEGLLAWAGAVYAQRQDAGPGAGAPSPAERPWRPSRRLALASAALGVALAPLLVLLLTPDGPDRQPSSAAVSPAAAGMPPRVLPASSPAPSPSPSRTSASPSPSPSRTAPPKPTPTPTPTPTRTASPRPTPTPSPAAQPPNGTYAQVVNAATGRCLDVRDGWFGKGTDVITAPCTSSPTQRWRYDARRDAFQSYADPDFCLDSRGDVDRGVGIWTCSSLDGRNGRNLRFTVDGQGLIRPEIAPSTAVAPTGYDDGVELRGADGRQEQRWLAGAR</sequence>
<dbReference type="InterPro" id="IPR000772">
    <property type="entry name" value="Ricin_B_lectin"/>
</dbReference>
<dbReference type="PROSITE" id="PS50231">
    <property type="entry name" value="RICIN_B_LECTIN"/>
    <property type="match status" value="1"/>
</dbReference>
<feature type="compositionally biased region" description="Pro residues" evidence="1">
    <location>
        <begin position="369"/>
        <end position="387"/>
    </location>
</feature>
<feature type="region of interest" description="Disordered" evidence="1">
    <location>
        <begin position="514"/>
        <end position="541"/>
    </location>
</feature>
<proteinExistence type="predicted"/>
<accession>A0ABS2VS82</accession>
<dbReference type="SUPFAM" id="SSF50370">
    <property type="entry name" value="Ricin B-like lectins"/>
    <property type="match status" value="1"/>
</dbReference>
<evidence type="ECO:0000313" key="3">
    <source>
        <dbReference type="EMBL" id="MBN0045987.1"/>
    </source>
</evidence>
<keyword evidence="4" id="KW-1185">Reference proteome</keyword>
<name>A0ABS2VS82_STRAS</name>
<evidence type="ECO:0000313" key="4">
    <source>
        <dbReference type="Proteomes" id="UP000788262"/>
    </source>
</evidence>